<organism evidence="1 2">
    <name type="scientific">Rhizobium multihospitium</name>
    <dbReference type="NCBI Taxonomy" id="410764"/>
    <lineage>
        <taxon>Bacteria</taxon>
        <taxon>Pseudomonadati</taxon>
        <taxon>Pseudomonadota</taxon>
        <taxon>Alphaproteobacteria</taxon>
        <taxon>Hyphomicrobiales</taxon>
        <taxon>Rhizobiaceae</taxon>
        <taxon>Rhizobium/Agrobacterium group</taxon>
        <taxon>Rhizobium</taxon>
    </lineage>
</organism>
<evidence type="ECO:0000313" key="1">
    <source>
        <dbReference type="EMBL" id="SCB44906.1"/>
    </source>
</evidence>
<name>A0A1C3WYD7_9HYPH</name>
<dbReference type="Proteomes" id="UP000199101">
    <property type="component" value="Unassembled WGS sequence"/>
</dbReference>
<dbReference type="STRING" id="410764.GA0061103_6613"/>
<dbReference type="EMBL" id="FMAG01000008">
    <property type="protein sequence ID" value="SCB44906.1"/>
    <property type="molecule type" value="Genomic_DNA"/>
</dbReference>
<protein>
    <submittedName>
        <fullName evidence="1">Uncharacterized protein</fullName>
    </submittedName>
</protein>
<keyword evidence="2" id="KW-1185">Reference proteome</keyword>
<reference evidence="2" key="1">
    <citation type="submission" date="2016-08" db="EMBL/GenBank/DDBJ databases">
        <authorList>
            <person name="Varghese N."/>
            <person name="Submissions Spin"/>
        </authorList>
    </citation>
    <scope>NUCLEOTIDE SEQUENCE [LARGE SCALE GENOMIC DNA]</scope>
    <source>
        <strain evidence="2">HAMBI 2975</strain>
    </source>
</reference>
<proteinExistence type="predicted"/>
<accession>A0A1C3WYD7</accession>
<dbReference type="AlphaFoldDB" id="A0A1C3WYD7"/>
<gene>
    <name evidence="1" type="ORF">GA0061103_6613</name>
</gene>
<evidence type="ECO:0000313" key="2">
    <source>
        <dbReference type="Proteomes" id="UP000199101"/>
    </source>
</evidence>
<sequence>MANRITCNARPELPAIQMQNGLTDVFMEVLAIAASALAQTRSEQAFASWIASRDQAVFGLGVVGFDIAEMPWHVATFAEDRNFLIRAITTAESKAGWEKLLGYEPKEDWLMPCLMRLRMLVSAFGPHDIGPNSAAIHSTFSESDLSRCETHGIIMHAYGCPVCNRSMPS</sequence>